<keyword evidence="4" id="KW-1185">Reference proteome</keyword>
<dbReference type="InterPro" id="IPR023696">
    <property type="entry name" value="Ureohydrolase_dom_sf"/>
</dbReference>
<dbReference type="RefSeq" id="WP_250945795.1">
    <property type="nucleotide sequence ID" value="NZ_JAMQAY010000006.1"/>
</dbReference>
<gene>
    <name evidence="3" type="ORF">NBH20_16140</name>
</gene>
<dbReference type="InterPro" id="IPR000286">
    <property type="entry name" value="HDACs"/>
</dbReference>
<evidence type="ECO:0000313" key="3">
    <source>
        <dbReference type="EMBL" id="MCM2402699.1"/>
    </source>
</evidence>
<dbReference type="Proteomes" id="UP001155079">
    <property type="component" value="Unassembled WGS sequence"/>
</dbReference>
<dbReference type="SUPFAM" id="SSF52768">
    <property type="entry name" value="Arginase/deacetylase"/>
    <property type="match status" value="1"/>
</dbReference>
<evidence type="ECO:0000256" key="1">
    <source>
        <dbReference type="ARBA" id="ARBA00005947"/>
    </source>
</evidence>
<dbReference type="InterPro" id="IPR023801">
    <property type="entry name" value="His_deacetylse_dom"/>
</dbReference>
<reference evidence="3 4" key="1">
    <citation type="submission" date="2022-06" db="EMBL/GenBank/DDBJ databases">
        <authorList>
            <person name="Sun Q."/>
        </authorList>
    </citation>
    <scope>NUCLEOTIDE SEQUENCE [LARGE SCALE GENOMIC DNA]</scope>
    <source>
        <strain evidence="3 4">S153</strain>
    </source>
</reference>
<comment type="similarity">
    <text evidence="1">Belongs to the histone deacetylase family.</text>
</comment>
<dbReference type="EMBL" id="JAMQAY010000006">
    <property type="protein sequence ID" value="MCM2402699.1"/>
    <property type="molecule type" value="Genomic_DNA"/>
</dbReference>
<protein>
    <submittedName>
        <fullName evidence="3">Class II histone deacetylase</fullName>
    </submittedName>
</protein>
<dbReference type="InterPro" id="IPR037138">
    <property type="entry name" value="His_deacetylse_dom_sf"/>
</dbReference>
<dbReference type="CDD" id="cd09996">
    <property type="entry name" value="HDAC_classII_1"/>
    <property type="match status" value="1"/>
</dbReference>
<dbReference type="PRINTS" id="PR01270">
    <property type="entry name" value="HDASUPER"/>
</dbReference>
<sequence length="374" mass="39736">MMGLKTGLVWHELLMWHDTSALADFMSAGHGVIEPDLPAESPASKRRIKNLLDAAGLTEQLDIIRPRAATEDELARVHAPGYIAEIRRLSALNGGDASLGRIAGVTPFGPGGYDIAALAVGGVLEAVDAVATRRLANAYALVRPPGHHAERDYGFGFCIFNNAALAARHAQAVHGLKRIAILDWDVHHGNGAERIFWEDPDVLTMSIHQDNCYPGNSGAVEAIGGGAGEGFNLNIPLPPGCGVGAYSAVIERVVVPALKRFRPDMILVASGLDAGAYDPQGRMMLHGGAFAAMTKTLMAVAGELCGGRLLMTHEGGYHRTSVPFHALGIIEALSGLKGSIEDPFTPMVSGMAYQDLQPHQDIAIARAERNLERI</sequence>
<dbReference type="Gene3D" id="3.40.800.20">
    <property type="entry name" value="Histone deacetylase domain"/>
    <property type="match status" value="1"/>
</dbReference>
<evidence type="ECO:0000259" key="2">
    <source>
        <dbReference type="Pfam" id="PF00850"/>
    </source>
</evidence>
<accession>A0ABT0VA01</accession>
<organism evidence="3 4">
    <name type="scientific">Ciceribacter sichuanensis</name>
    <dbReference type="NCBI Taxonomy" id="2949647"/>
    <lineage>
        <taxon>Bacteria</taxon>
        <taxon>Pseudomonadati</taxon>
        <taxon>Pseudomonadota</taxon>
        <taxon>Alphaproteobacteria</taxon>
        <taxon>Hyphomicrobiales</taxon>
        <taxon>Rhizobiaceae</taxon>
        <taxon>Ciceribacter</taxon>
    </lineage>
</organism>
<dbReference type="Pfam" id="PF00850">
    <property type="entry name" value="Hist_deacetyl"/>
    <property type="match status" value="1"/>
</dbReference>
<feature type="domain" description="Histone deacetylase" evidence="2">
    <location>
        <begin position="40"/>
        <end position="325"/>
    </location>
</feature>
<name>A0ABT0VA01_9HYPH</name>
<comment type="caution">
    <text evidence="3">The sequence shown here is derived from an EMBL/GenBank/DDBJ whole genome shotgun (WGS) entry which is preliminary data.</text>
</comment>
<proteinExistence type="inferred from homology"/>
<dbReference type="PANTHER" id="PTHR10625">
    <property type="entry name" value="HISTONE DEACETYLASE HDAC1-RELATED"/>
    <property type="match status" value="1"/>
</dbReference>
<dbReference type="PANTHER" id="PTHR10625:SF31">
    <property type="entry name" value="HISTONE DEACETYLASE DOMAIN-CONTAINING PROTEIN"/>
    <property type="match status" value="1"/>
</dbReference>
<evidence type="ECO:0000313" key="4">
    <source>
        <dbReference type="Proteomes" id="UP001155079"/>
    </source>
</evidence>